<name>A0ABW3SYA0_9BACT</name>
<protein>
    <recommendedName>
        <fullName evidence="5">branched-chain-amino-acid transaminase</fullName>
        <ecNumber evidence="5">2.6.1.42</ecNumber>
    </recommendedName>
</protein>
<dbReference type="InterPro" id="IPR001544">
    <property type="entry name" value="Aminotrans_IV"/>
</dbReference>
<proteinExistence type="inferred from homology"/>
<evidence type="ECO:0000256" key="7">
    <source>
        <dbReference type="ARBA" id="ARBA00048798"/>
    </source>
</evidence>
<evidence type="ECO:0000256" key="1">
    <source>
        <dbReference type="ARBA" id="ARBA00004824"/>
    </source>
</evidence>
<evidence type="ECO:0000256" key="4">
    <source>
        <dbReference type="ARBA" id="ARBA00009320"/>
    </source>
</evidence>
<comment type="pathway">
    <text evidence="3">Amino-acid biosynthesis; L-leucine biosynthesis; L-leucine from 3-methyl-2-oxobutanoate: step 4/4.</text>
</comment>
<dbReference type="Gene3D" id="3.30.470.10">
    <property type="match status" value="1"/>
</dbReference>
<comment type="pathway">
    <text evidence="1">Amino-acid biosynthesis; L-isoleucine biosynthesis; L-isoleucine from 2-oxobutanoate: step 4/4.</text>
</comment>
<evidence type="ECO:0000256" key="8">
    <source>
        <dbReference type="ARBA" id="ARBA00049229"/>
    </source>
</evidence>
<comment type="catalytic activity">
    <reaction evidence="7">
        <text>L-isoleucine + 2-oxoglutarate = (S)-3-methyl-2-oxopentanoate + L-glutamate</text>
        <dbReference type="Rhea" id="RHEA:24801"/>
        <dbReference type="ChEBI" id="CHEBI:16810"/>
        <dbReference type="ChEBI" id="CHEBI:29985"/>
        <dbReference type="ChEBI" id="CHEBI:35146"/>
        <dbReference type="ChEBI" id="CHEBI:58045"/>
        <dbReference type="EC" id="2.6.1.42"/>
    </reaction>
</comment>
<evidence type="ECO:0000313" key="10">
    <source>
        <dbReference type="Proteomes" id="UP001597094"/>
    </source>
</evidence>
<evidence type="ECO:0000256" key="2">
    <source>
        <dbReference type="ARBA" id="ARBA00004931"/>
    </source>
</evidence>
<keyword evidence="9" id="KW-0808">Transferase</keyword>
<dbReference type="InterPro" id="IPR043131">
    <property type="entry name" value="BCAT-like_N"/>
</dbReference>
<evidence type="ECO:0000256" key="5">
    <source>
        <dbReference type="ARBA" id="ARBA00013053"/>
    </source>
</evidence>
<dbReference type="Gene3D" id="3.20.10.10">
    <property type="entry name" value="D-amino Acid Aminotransferase, subunit A, domain 2"/>
    <property type="match status" value="1"/>
</dbReference>
<evidence type="ECO:0000256" key="3">
    <source>
        <dbReference type="ARBA" id="ARBA00005072"/>
    </source>
</evidence>
<gene>
    <name evidence="9" type="ORF">ACFQ2O_20275</name>
</gene>
<evidence type="ECO:0000313" key="9">
    <source>
        <dbReference type="EMBL" id="MFD1188555.1"/>
    </source>
</evidence>
<organism evidence="9 10">
    <name type="scientific">Pontibacter rugosus</name>
    <dbReference type="NCBI Taxonomy" id="1745966"/>
    <lineage>
        <taxon>Bacteria</taxon>
        <taxon>Pseudomonadati</taxon>
        <taxon>Bacteroidota</taxon>
        <taxon>Cytophagia</taxon>
        <taxon>Cytophagales</taxon>
        <taxon>Hymenobacteraceae</taxon>
        <taxon>Pontibacter</taxon>
    </lineage>
</organism>
<comment type="caution">
    <text evidence="9">The sequence shown here is derived from an EMBL/GenBank/DDBJ whole genome shotgun (WGS) entry which is preliminary data.</text>
</comment>
<sequence>MPSNAKLHAYLHGQIQPLESAFLHVRDLSIQRGYGIFDYFKVQQGQPVFLADYLQRFYESARLMELAVPLATDALKDVIQQLIQVNHLPHSGIKMILTGGYSANGYDPGEPNLIILQQPLTLPTPEMIAQGIKIITYEYVREIPKAKTINYSTGIRLIKQIKEAGASDVLYQKNGVVTEFPRCNFFIVTQDDVVVTPDADVLLGVTRKNVLKAASQKYKIEERAVTLQDIAQAKEAFLTSTTKRILPVVQVDEIVVGNGKPGAVTLELLDDLVALEGRQ</sequence>
<keyword evidence="10" id="KW-1185">Reference proteome</keyword>
<comment type="pathway">
    <text evidence="2">Amino-acid biosynthesis; L-valine biosynthesis; L-valine from pyruvate: step 4/4.</text>
</comment>
<comment type="catalytic activity">
    <reaction evidence="6">
        <text>L-valine + 2-oxoglutarate = 3-methyl-2-oxobutanoate + L-glutamate</text>
        <dbReference type="Rhea" id="RHEA:24813"/>
        <dbReference type="ChEBI" id="CHEBI:11851"/>
        <dbReference type="ChEBI" id="CHEBI:16810"/>
        <dbReference type="ChEBI" id="CHEBI:29985"/>
        <dbReference type="ChEBI" id="CHEBI:57762"/>
        <dbReference type="EC" id="2.6.1.42"/>
    </reaction>
</comment>
<evidence type="ECO:0000256" key="6">
    <source>
        <dbReference type="ARBA" id="ARBA00048212"/>
    </source>
</evidence>
<accession>A0ABW3SYA0</accession>
<dbReference type="PANTHER" id="PTHR42743">
    <property type="entry name" value="AMINO-ACID AMINOTRANSFERASE"/>
    <property type="match status" value="1"/>
</dbReference>
<keyword evidence="9" id="KW-0032">Aminotransferase</keyword>
<dbReference type="InterPro" id="IPR043132">
    <property type="entry name" value="BCAT-like_C"/>
</dbReference>
<dbReference type="Pfam" id="PF01063">
    <property type="entry name" value="Aminotran_4"/>
    <property type="match status" value="1"/>
</dbReference>
<dbReference type="InterPro" id="IPR050571">
    <property type="entry name" value="Class-IV_PLP-Dep_Aminotrnsfr"/>
</dbReference>
<dbReference type="GO" id="GO:0008483">
    <property type="term" value="F:transaminase activity"/>
    <property type="evidence" value="ECO:0007669"/>
    <property type="project" value="UniProtKB-KW"/>
</dbReference>
<dbReference type="Proteomes" id="UP001597094">
    <property type="component" value="Unassembled WGS sequence"/>
</dbReference>
<dbReference type="EMBL" id="JBHTLD010000304">
    <property type="protein sequence ID" value="MFD1188555.1"/>
    <property type="molecule type" value="Genomic_DNA"/>
</dbReference>
<dbReference type="EC" id="2.6.1.42" evidence="5"/>
<dbReference type="SUPFAM" id="SSF56752">
    <property type="entry name" value="D-aminoacid aminotransferase-like PLP-dependent enzymes"/>
    <property type="match status" value="1"/>
</dbReference>
<comment type="catalytic activity">
    <reaction evidence="8">
        <text>L-leucine + 2-oxoglutarate = 4-methyl-2-oxopentanoate + L-glutamate</text>
        <dbReference type="Rhea" id="RHEA:18321"/>
        <dbReference type="ChEBI" id="CHEBI:16810"/>
        <dbReference type="ChEBI" id="CHEBI:17865"/>
        <dbReference type="ChEBI" id="CHEBI:29985"/>
        <dbReference type="ChEBI" id="CHEBI:57427"/>
        <dbReference type="EC" id="2.6.1.42"/>
    </reaction>
</comment>
<dbReference type="InterPro" id="IPR036038">
    <property type="entry name" value="Aminotransferase-like"/>
</dbReference>
<reference evidence="10" key="1">
    <citation type="journal article" date="2019" name="Int. J. Syst. Evol. Microbiol.">
        <title>The Global Catalogue of Microorganisms (GCM) 10K type strain sequencing project: providing services to taxonomists for standard genome sequencing and annotation.</title>
        <authorList>
            <consortium name="The Broad Institute Genomics Platform"/>
            <consortium name="The Broad Institute Genome Sequencing Center for Infectious Disease"/>
            <person name="Wu L."/>
            <person name="Ma J."/>
        </authorList>
    </citation>
    <scope>NUCLEOTIDE SEQUENCE [LARGE SCALE GENOMIC DNA]</scope>
    <source>
        <strain evidence="10">JCM 31319</strain>
    </source>
</reference>
<dbReference type="PANTHER" id="PTHR42743:SF11">
    <property type="entry name" value="AMINODEOXYCHORISMATE LYASE"/>
    <property type="match status" value="1"/>
</dbReference>
<dbReference type="RefSeq" id="WP_377532362.1">
    <property type="nucleotide sequence ID" value="NZ_JBHTLD010000304.1"/>
</dbReference>
<comment type="similarity">
    <text evidence="4">Belongs to the class-IV pyridoxal-phosphate-dependent aminotransferase family.</text>
</comment>